<evidence type="ECO:0000256" key="3">
    <source>
        <dbReference type="ARBA" id="ARBA00022801"/>
    </source>
</evidence>
<evidence type="ECO:0000256" key="1">
    <source>
        <dbReference type="ARBA" id="ARBA00022670"/>
    </source>
</evidence>
<evidence type="ECO:0000313" key="10">
    <source>
        <dbReference type="Proteomes" id="UP001302949"/>
    </source>
</evidence>
<evidence type="ECO:0000259" key="8">
    <source>
        <dbReference type="Pfam" id="PF01435"/>
    </source>
</evidence>
<keyword evidence="5 6" id="KW-0482">Metalloprotease</keyword>
<comment type="cofactor">
    <cofactor evidence="6">
        <name>Zn(2+)</name>
        <dbReference type="ChEBI" id="CHEBI:29105"/>
    </cofactor>
    <text evidence="6">Binds 1 zinc ion per subunit.</text>
</comment>
<evidence type="ECO:0000256" key="5">
    <source>
        <dbReference type="ARBA" id="ARBA00023049"/>
    </source>
</evidence>
<dbReference type="Pfam" id="PF01435">
    <property type="entry name" value="Peptidase_M48"/>
    <property type="match status" value="1"/>
</dbReference>
<comment type="similarity">
    <text evidence="6">Belongs to the peptidase M48 family.</text>
</comment>
<dbReference type="Gene3D" id="3.30.2010.10">
    <property type="entry name" value="Metalloproteases ('zincins'), catalytic domain"/>
    <property type="match status" value="1"/>
</dbReference>
<comment type="caution">
    <text evidence="9">The sequence shown here is derived from an EMBL/GenBank/DDBJ whole genome shotgun (WGS) entry which is preliminary data.</text>
</comment>
<dbReference type="Proteomes" id="UP001302949">
    <property type="component" value="Unassembled WGS sequence"/>
</dbReference>
<dbReference type="InterPro" id="IPR051156">
    <property type="entry name" value="Mito/Outer_Membr_Metalloprot"/>
</dbReference>
<feature type="chain" id="PRO_5046551548" evidence="7">
    <location>
        <begin position="20"/>
        <end position="280"/>
    </location>
</feature>
<dbReference type="EMBL" id="JAYFUM010000008">
    <property type="protein sequence ID" value="MEA5139085.1"/>
    <property type="molecule type" value="Genomic_DNA"/>
</dbReference>
<gene>
    <name evidence="9" type="ORF">VB248_08065</name>
</gene>
<keyword evidence="2" id="KW-0479">Metal-binding</keyword>
<dbReference type="InterPro" id="IPR001915">
    <property type="entry name" value="Peptidase_M48"/>
</dbReference>
<keyword evidence="1 6" id="KW-0645">Protease</keyword>
<keyword evidence="7" id="KW-0732">Signal</keyword>
<reference evidence="9 10" key="1">
    <citation type="submission" date="2023-12" db="EMBL/GenBank/DDBJ databases">
        <title>Novel species of the genus Arcicella isolated from rivers.</title>
        <authorList>
            <person name="Lu H."/>
        </authorList>
    </citation>
    <scope>NUCLEOTIDE SEQUENCE [LARGE SCALE GENOMIC DNA]</scope>
    <source>
        <strain evidence="9 10">KCTC 23307</strain>
    </source>
</reference>
<dbReference type="PANTHER" id="PTHR22726:SF18">
    <property type="entry name" value="PEPTIDASE M48 DOMAIN-CONTAINING PROTEIN"/>
    <property type="match status" value="1"/>
</dbReference>
<feature type="domain" description="Peptidase M48" evidence="8">
    <location>
        <begin position="62"/>
        <end position="265"/>
    </location>
</feature>
<proteinExistence type="inferred from homology"/>
<evidence type="ECO:0000256" key="7">
    <source>
        <dbReference type="SAM" id="SignalP"/>
    </source>
</evidence>
<dbReference type="CDD" id="cd07331">
    <property type="entry name" value="M48C_Oma1_like"/>
    <property type="match status" value="1"/>
</dbReference>
<protein>
    <submittedName>
        <fullName evidence="9">M48 family metallopeptidase</fullName>
    </submittedName>
</protein>
<dbReference type="PANTHER" id="PTHR22726">
    <property type="entry name" value="METALLOENDOPEPTIDASE OMA1"/>
    <property type="match status" value="1"/>
</dbReference>
<accession>A0ABU5Q8C6</accession>
<name>A0ABU5Q8C6_9BACT</name>
<evidence type="ECO:0000313" key="9">
    <source>
        <dbReference type="EMBL" id="MEA5139085.1"/>
    </source>
</evidence>
<sequence length="280" mass="30554">MKKILFYGAILLSSIWACTQVPISGRNQLLLVSDDEMNAMSFTSYKQFLDTNKVVPANTQQAAMVKRVGDRIAKAAQSYFEKNNAPDYLKSYQWQTELVQSNQVNAWCMPGGKMVVYTGILPITVNETGLAVVMGHEVSHAIAKHGSERMSQGMVAQGLLTAGQVGLGIAMQNKPSATKNLWNTVFNVAAPTGAQLGMLAFGRNQESEADHLGLIFMAMAGYNPQEAVSFWGRMAAQSGGAKASGLMSFLSTHPSDEKRIEDIKRLMPEALQYYNTSSKK</sequence>
<evidence type="ECO:0000256" key="4">
    <source>
        <dbReference type="ARBA" id="ARBA00022833"/>
    </source>
</evidence>
<evidence type="ECO:0000256" key="2">
    <source>
        <dbReference type="ARBA" id="ARBA00022723"/>
    </source>
</evidence>
<organism evidence="9 10">
    <name type="scientific">Arcicella rigui</name>
    <dbReference type="NCBI Taxonomy" id="797020"/>
    <lineage>
        <taxon>Bacteria</taxon>
        <taxon>Pseudomonadati</taxon>
        <taxon>Bacteroidota</taxon>
        <taxon>Cytophagia</taxon>
        <taxon>Cytophagales</taxon>
        <taxon>Flectobacillaceae</taxon>
        <taxon>Arcicella</taxon>
    </lineage>
</organism>
<feature type="signal peptide" evidence="7">
    <location>
        <begin position="1"/>
        <end position="19"/>
    </location>
</feature>
<dbReference type="RefSeq" id="WP_323296246.1">
    <property type="nucleotide sequence ID" value="NZ_JAYFUM010000008.1"/>
</dbReference>
<keyword evidence="3 6" id="KW-0378">Hydrolase</keyword>
<evidence type="ECO:0000256" key="6">
    <source>
        <dbReference type="RuleBase" id="RU003983"/>
    </source>
</evidence>
<keyword evidence="4 6" id="KW-0862">Zinc</keyword>
<keyword evidence="10" id="KW-1185">Reference proteome</keyword>